<sequence length="96" mass="10763">MLLRFKSPKKNNLRLQEKFIQIIGDRSGLSLGAGGLKVRNPIPLKIRRTLGLLHAKSYVGSQKSSRWCSADLTRVLYEAFALVLLLVYLKVPNGVK</sequence>
<keyword evidence="3" id="KW-1185">Reference proteome</keyword>
<proteinExistence type="predicted"/>
<organism evidence="2 3">
    <name type="scientific">Araneus ventricosus</name>
    <name type="common">Orbweaver spider</name>
    <name type="synonym">Epeira ventricosa</name>
    <dbReference type="NCBI Taxonomy" id="182803"/>
    <lineage>
        <taxon>Eukaryota</taxon>
        <taxon>Metazoa</taxon>
        <taxon>Ecdysozoa</taxon>
        <taxon>Arthropoda</taxon>
        <taxon>Chelicerata</taxon>
        <taxon>Arachnida</taxon>
        <taxon>Araneae</taxon>
        <taxon>Araneomorphae</taxon>
        <taxon>Entelegynae</taxon>
        <taxon>Araneoidea</taxon>
        <taxon>Araneidae</taxon>
        <taxon>Araneus</taxon>
    </lineage>
</organism>
<evidence type="ECO:0000313" key="2">
    <source>
        <dbReference type="EMBL" id="GBN39037.1"/>
    </source>
</evidence>
<protein>
    <submittedName>
        <fullName evidence="2">Uncharacterized protein</fullName>
    </submittedName>
</protein>
<evidence type="ECO:0000313" key="1">
    <source>
        <dbReference type="EMBL" id="GBN38975.1"/>
    </source>
</evidence>
<accession>A0A4Y2NLY8</accession>
<name>A0A4Y2NLY8_ARAVE</name>
<dbReference type="EMBL" id="BGPR01009278">
    <property type="protein sequence ID" value="GBN39037.1"/>
    <property type="molecule type" value="Genomic_DNA"/>
</dbReference>
<comment type="caution">
    <text evidence="2">The sequence shown here is derived from an EMBL/GenBank/DDBJ whole genome shotgun (WGS) entry which is preliminary data.</text>
</comment>
<dbReference type="Proteomes" id="UP000499080">
    <property type="component" value="Unassembled WGS sequence"/>
</dbReference>
<evidence type="ECO:0000313" key="3">
    <source>
        <dbReference type="Proteomes" id="UP000499080"/>
    </source>
</evidence>
<gene>
    <name evidence="1" type="ORF">AVEN_21678_1</name>
    <name evidence="2" type="ORF">AVEN_65387_1</name>
</gene>
<dbReference type="AlphaFoldDB" id="A0A4Y2NLY8"/>
<reference evidence="2 3" key="1">
    <citation type="journal article" date="2019" name="Sci. Rep.">
        <title>Orb-weaving spider Araneus ventricosus genome elucidates the spidroin gene catalogue.</title>
        <authorList>
            <person name="Kono N."/>
            <person name="Nakamura H."/>
            <person name="Ohtoshi R."/>
            <person name="Moran D.A.P."/>
            <person name="Shinohara A."/>
            <person name="Yoshida Y."/>
            <person name="Fujiwara M."/>
            <person name="Mori M."/>
            <person name="Tomita M."/>
            <person name="Arakawa K."/>
        </authorList>
    </citation>
    <scope>NUCLEOTIDE SEQUENCE [LARGE SCALE GENOMIC DNA]</scope>
</reference>
<dbReference type="EMBL" id="BGPR01009269">
    <property type="protein sequence ID" value="GBN38975.1"/>
    <property type="molecule type" value="Genomic_DNA"/>
</dbReference>